<feature type="non-terminal residue" evidence="2">
    <location>
        <position position="1"/>
    </location>
</feature>
<evidence type="ECO:0000313" key="3">
    <source>
        <dbReference type="Proteomes" id="UP000287651"/>
    </source>
</evidence>
<feature type="compositionally biased region" description="Basic and acidic residues" evidence="1">
    <location>
        <begin position="64"/>
        <end position="77"/>
    </location>
</feature>
<feature type="region of interest" description="Disordered" evidence="1">
    <location>
        <begin position="54"/>
        <end position="77"/>
    </location>
</feature>
<sequence>SPPDFFSHFIMNFNMSKFEVTLPKLFNMLRETESVIKKEKLVLYIGETKKKRKARKTYKKGKGKERSDKTKIAKKDPTKDKGQCFHYGQDGYWKKNYKYYIVDEAKQKLGEALGIFMISFHMLDSHDNTWVLDVRSTYHIYNSLQFLTRSRRLVIEPQKELYRF</sequence>
<dbReference type="EMBL" id="AMZH03012423">
    <property type="protein sequence ID" value="RRT51044.1"/>
    <property type="molecule type" value="Genomic_DNA"/>
</dbReference>
<comment type="caution">
    <text evidence="2">The sequence shown here is derived from an EMBL/GenBank/DDBJ whole genome shotgun (WGS) entry which is preliminary data.</text>
</comment>
<evidence type="ECO:0000313" key="2">
    <source>
        <dbReference type="EMBL" id="RRT51044.1"/>
    </source>
</evidence>
<name>A0A426YH04_ENSVE</name>
<reference evidence="2 3" key="1">
    <citation type="journal article" date="2014" name="Agronomy (Basel)">
        <title>A Draft Genome Sequence for Ensete ventricosum, the Drought-Tolerant Tree Against Hunger.</title>
        <authorList>
            <person name="Harrison J."/>
            <person name="Moore K.A."/>
            <person name="Paszkiewicz K."/>
            <person name="Jones T."/>
            <person name="Grant M."/>
            <person name="Ambacheew D."/>
            <person name="Muzemil S."/>
            <person name="Studholme D.J."/>
        </authorList>
    </citation>
    <scope>NUCLEOTIDE SEQUENCE [LARGE SCALE GENOMIC DNA]</scope>
</reference>
<protein>
    <submittedName>
        <fullName evidence="2">Uncharacterized protein</fullName>
    </submittedName>
</protein>
<accession>A0A426YH04</accession>
<proteinExistence type="predicted"/>
<gene>
    <name evidence="2" type="ORF">B296_00051327</name>
</gene>
<dbReference type="Proteomes" id="UP000287651">
    <property type="component" value="Unassembled WGS sequence"/>
</dbReference>
<evidence type="ECO:0000256" key="1">
    <source>
        <dbReference type="SAM" id="MobiDB-lite"/>
    </source>
</evidence>
<feature type="compositionally biased region" description="Basic residues" evidence="1">
    <location>
        <begin position="54"/>
        <end position="63"/>
    </location>
</feature>
<organism evidence="2 3">
    <name type="scientific">Ensete ventricosum</name>
    <name type="common">Abyssinian banana</name>
    <name type="synonym">Musa ensete</name>
    <dbReference type="NCBI Taxonomy" id="4639"/>
    <lineage>
        <taxon>Eukaryota</taxon>
        <taxon>Viridiplantae</taxon>
        <taxon>Streptophyta</taxon>
        <taxon>Embryophyta</taxon>
        <taxon>Tracheophyta</taxon>
        <taxon>Spermatophyta</taxon>
        <taxon>Magnoliopsida</taxon>
        <taxon>Liliopsida</taxon>
        <taxon>Zingiberales</taxon>
        <taxon>Musaceae</taxon>
        <taxon>Ensete</taxon>
    </lineage>
</organism>
<dbReference type="AlphaFoldDB" id="A0A426YH04"/>